<protein>
    <submittedName>
        <fullName evidence="1">2'-5' RNA ligase</fullName>
    </submittedName>
</protein>
<accession>A0A0V8RXY6</accession>
<dbReference type="AlphaFoldDB" id="A0A0V8RXY6"/>
<dbReference type="Gene3D" id="3.90.1140.10">
    <property type="entry name" value="Cyclic phosphodiesterase"/>
    <property type="match status" value="1"/>
</dbReference>
<reference evidence="1 2" key="1">
    <citation type="submission" date="2015-10" db="EMBL/GenBank/DDBJ databases">
        <title>Draft Genome of Actinomyces odontolyticus subsp. actinosynbacter strain XH001.</title>
        <authorList>
            <person name="Mclean J.S."/>
            <person name="He X."/>
        </authorList>
    </citation>
    <scope>NUCLEOTIDE SEQUENCE [LARGE SCALE GENOMIC DNA]</scope>
    <source>
        <strain evidence="1 2">XH001</strain>
    </source>
</reference>
<dbReference type="Proteomes" id="UP000054686">
    <property type="component" value="Unassembled WGS sequence"/>
</dbReference>
<dbReference type="SUPFAM" id="SSF55144">
    <property type="entry name" value="LigT-like"/>
    <property type="match status" value="1"/>
</dbReference>
<proteinExistence type="predicted"/>
<sequence length="182" mass="20045">MFLPQRLPGQDWLGVVVAIPEPWVTQLTDLRLRLGDLAGSRIPAHITLMPPTPVAREARAEVIDHLRSIASRHSPFRVTLSGTDSFRPVSNVAFMTLAEGASDCTYLAEEIRSGPLDHEMRFPYHPHVTLAQDVDDVALDMALDIGATVEASWIVPGFRLDRIDPSGIYSSMALFDFDASGH</sequence>
<keyword evidence="1" id="KW-0436">Ligase</keyword>
<dbReference type="Pfam" id="PF13563">
    <property type="entry name" value="2_5_RNA_ligase2"/>
    <property type="match status" value="1"/>
</dbReference>
<evidence type="ECO:0000313" key="2">
    <source>
        <dbReference type="Proteomes" id="UP000054686"/>
    </source>
</evidence>
<evidence type="ECO:0000313" key="1">
    <source>
        <dbReference type="EMBL" id="KSW12872.1"/>
    </source>
</evidence>
<dbReference type="PANTHER" id="PTHR40037">
    <property type="entry name" value="PHOSPHOESTERASE YJCG-RELATED"/>
    <property type="match status" value="1"/>
</dbReference>
<name>A0A0V8RXY6_9ACTO</name>
<dbReference type="RefSeq" id="WP_060565701.1">
    <property type="nucleotide sequence ID" value="NZ_CP040006.1"/>
</dbReference>
<dbReference type="InterPro" id="IPR009097">
    <property type="entry name" value="Cyclic_Pdiesterase"/>
</dbReference>
<gene>
    <name evidence="1" type="ORF">APY09_00465</name>
</gene>
<dbReference type="InterPro" id="IPR050580">
    <property type="entry name" value="2H_phosphoesterase_YjcG-like"/>
</dbReference>
<dbReference type="OrthoDB" id="358773at2"/>
<comment type="caution">
    <text evidence="1">The sequence shown here is derived from an EMBL/GenBank/DDBJ whole genome shotgun (WGS) entry which is preliminary data.</text>
</comment>
<dbReference type="GO" id="GO:0016874">
    <property type="term" value="F:ligase activity"/>
    <property type="evidence" value="ECO:0007669"/>
    <property type="project" value="UniProtKB-KW"/>
</dbReference>
<organism evidence="1 2">
    <name type="scientific">Schaalia odontolytica</name>
    <dbReference type="NCBI Taxonomy" id="1660"/>
    <lineage>
        <taxon>Bacteria</taxon>
        <taxon>Bacillati</taxon>
        <taxon>Actinomycetota</taxon>
        <taxon>Actinomycetes</taxon>
        <taxon>Actinomycetales</taxon>
        <taxon>Actinomycetaceae</taxon>
        <taxon>Schaalia</taxon>
    </lineage>
</organism>
<dbReference type="EMBL" id="LLVT01000001">
    <property type="protein sequence ID" value="KSW12872.1"/>
    <property type="molecule type" value="Genomic_DNA"/>
</dbReference>
<dbReference type="PANTHER" id="PTHR40037:SF1">
    <property type="entry name" value="PHOSPHOESTERASE SAOUHSC_00951-RELATED"/>
    <property type="match status" value="1"/>
</dbReference>